<gene>
    <name evidence="2" type="ORF">F7231_17780</name>
</gene>
<evidence type="ECO:0008006" key="4">
    <source>
        <dbReference type="Google" id="ProtNLM"/>
    </source>
</evidence>
<name>A0ABX0QIY8_9BACT</name>
<dbReference type="RefSeq" id="WP_166692897.1">
    <property type="nucleotide sequence ID" value="NZ_WAEL01000006.1"/>
</dbReference>
<feature type="transmembrane region" description="Helical" evidence="1">
    <location>
        <begin position="362"/>
        <end position="378"/>
    </location>
</feature>
<evidence type="ECO:0000256" key="1">
    <source>
        <dbReference type="SAM" id="Phobius"/>
    </source>
</evidence>
<protein>
    <recommendedName>
        <fullName evidence="4">Glycosyltransferase RgtA/B/C/D-like domain-containing protein</fullName>
    </recommendedName>
</protein>
<feature type="transmembrane region" description="Helical" evidence="1">
    <location>
        <begin position="122"/>
        <end position="138"/>
    </location>
</feature>
<reference evidence="3" key="2">
    <citation type="submission" date="2023-07" db="EMBL/GenBank/DDBJ databases">
        <authorList>
            <person name="Jung D.-H."/>
        </authorList>
    </citation>
    <scope>NUCLEOTIDE SEQUENCE [LARGE SCALE GENOMIC DNA]</scope>
    <source>
        <strain evidence="3">JA-25</strain>
    </source>
</reference>
<keyword evidence="1" id="KW-1133">Transmembrane helix</keyword>
<dbReference type="Proteomes" id="UP000606008">
    <property type="component" value="Unassembled WGS sequence"/>
</dbReference>
<evidence type="ECO:0000313" key="3">
    <source>
        <dbReference type="Proteomes" id="UP000606008"/>
    </source>
</evidence>
<feature type="transmembrane region" description="Helical" evidence="1">
    <location>
        <begin position="95"/>
        <end position="115"/>
    </location>
</feature>
<evidence type="ECO:0000313" key="2">
    <source>
        <dbReference type="EMBL" id="NID12027.1"/>
    </source>
</evidence>
<feature type="transmembrane region" description="Helical" evidence="1">
    <location>
        <begin position="202"/>
        <end position="220"/>
    </location>
</feature>
<feature type="transmembrane region" description="Helical" evidence="1">
    <location>
        <begin position="168"/>
        <end position="196"/>
    </location>
</feature>
<keyword evidence="1" id="KW-0472">Membrane</keyword>
<comment type="caution">
    <text evidence="2">The sequence shown here is derived from an EMBL/GenBank/DDBJ whole genome shotgun (WGS) entry which is preliminary data.</text>
</comment>
<dbReference type="EMBL" id="WAEL01000006">
    <property type="protein sequence ID" value="NID12027.1"/>
    <property type="molecule type" value="Genomic_DNA"/>
</dbReference>
<sequence length="384" mass="43230">MAFACWFFRAQAHQAAQWRGAYFSMAANLPLTGRFLVDTTEINYFDQLPGDQQATYRFGRSAVSQPTEYTLMQIGYGYICALARRLWPFGGDAQAVILFQTVVHIGLCMWLLWLLPAGWRRLVFLLGYACNPVVVKYVTYDFYYFWQVIPSFLFIATYLGWRPAWWVGFWLGPLIGLLFICRPAMAGALAVLGALWWYQRQVGLLLLTAGLATCVIAFLYRPVLSAPWRPVYVGIAAYPNPYMNTLSDKAVYTLYKARTDLDYKYGDSEPAQEQRLTDVLQREVQTLWATSPLLFARHAVLNILLAFSTGYVTGGGPLNYGLALLGLLVLIGMLIARQYAIVLAVLATVGTFVLYYPPIPAYMYGAYLLLIMGFLVPTRNTSAA</sequence>
<keyword evidence="3" id="KW-1185">Reference proteome</keyword>
<proteinExistence type="predicted"/>
<keyword evidence="1" id="KW-0812">Transmembrane</keyword>
<accession>A0ABX0QIY8</accession>
<reference evidence="3" key="1">
    <citation type="submission" date="2019-09" db="EMBL/GenBank/DDBJ databases">
        <authorList>
            <person name="Jung D.-H."/>
        </authorList>
    </citation>
    <scope>NUCLEOTIDE SEQUENCE [LARGE SCALE GENOMIC DNA]</scope>
    <source>
        <strain evidence="3">JA-25</strain>
    </source>
</reference>
<feature type="transmembrane region" description="Helical" evidence="1">
    <location>
        <begin position="318"/>
        <end position="335"/>
    </location>
</feature>
<organism evidence="2 3">
    <name type="scientific">Fibrivirga algicola</name>
    <dbReference type="NCBI Taxonomy" id="2950420"/>
    <lineage>
        <taxon>Bacteria</taxon>
        <taxon>Pseudomonadati</taxon>
        <taxon>Bacteroidota</taxon>
        <taxon>Cytophagia</taxon>
        <taxon>Cytophagales</taxon>
        <taxon>Spirosomataceae</taxon>
        <taxon>Fibrivirga</taxon>
    </lineage>
</organism>
<feature type="transmembrane region" description="Helical" evidence="1">
    <location>
        <begin position="340"/>
        <end position="356"/>
    </location>
</feature>